<dbReference type="EMBL" id="SRSD01000003">
    <property type="protein sequence ID" value="KAA0893458.1"/>
    <property type="molecule type" value="Genomic_DNA"/>
</dbReference>
<dbReference type="AlphaFoldDB" id="A0A5A9XMJ8"/>
<dbReference type="SUPFAM" id="SSF141868">
    <property type="entry name" value="EAL domain-like"/>
    <property type="match status" value="1"/>
</dbReference>
<name>A0A5A9XMJ8_9BACT</name>
<accession>A0A5A9XMJ8</accession>
<comment type="caution">
    <text evidence="2">The sequence shown here is derived from an EMBL/GenBank/DDBJ whole genome shotgun (WGS) entry which is preliminary data.</text>
</comment>
<dbReference type="InterPro" id="IPR052340">
    <property type="entry name" value="RNase_Y/CdgJ"/>
</dbReference>
<dbReference type="PROSITE" id="PS51833">
    <property type="entry name" value="HDOD"/>
    <property type="match status" value="1"/>
</dbReference>
<dbReference type="RefSeq" id="WP_149306773.1">
    <property type="nucleotide sequence ID" value="NZ_SRSD01000003.1"/>
</dbReference>
<reference evidence="2 3" key="1">
    <citation type="submission" date="2019-04" db="EMBL/GenBank/DDBJ databases">
        <title>Geobacter ruber sp. nov., ferric-reducing bacteria isolated from paddy soil.</title>
        <authorList>
            <person name="Xu Z."/>
            <person name="Masuda Y."/>
            <person name="Itoh H."/>
            <person name="Senoo K."/>
        </authorList>
    </citation>
    <scope>NUCLEOTIDE SEQUENCE [LARGE SCALE GENOMIC DNA]</scope>
    <source>
        <strain evidence="2 3">Red88</strain>
    </source>
</reference>
<organism evidence="2 3">
    <name type="scientific">Oryzomonas rubra</name>
    <dbReference type="NCBI Taxonomy" id="2509454"/>
    <lineage>
        <taxon>Bacteria</taxon>
        <taxon>Pseudomonadati</taxon>
        <taxon>Thermodesulfobacteriota</taxon>
        <taxon>Desulfuromonadia</taxon>
        <taxon>Geobacterales</taxon>
        <taxon>Geobacteraceae</taxon>
        <taxon>Oryzomonas</taxon>
    </lineage>
</organism>
<dbReference type="SMART" id="SM00052">
    <property type="entry name" value="EAL"/>
    <property type="match status" value="1"/>
</dbReference>
<evidence type="ECO:0000313" key="3">
    <source>
        <dbReference type="Proteomes" id="UP000324298"/>
    </source>
</evidence>
<gene>
    <name evidence="2" type="ORF">ET418_06525</name>
</gene>
<dbReference type="InterPro" id="IPR013976">
    <property type="entry name" value="HDOD"/>
</dbReference>
<dbReference type="PANTHER" id="PTHR33525:SF4">
    <property type="entry name" value="CYCLIC DI-GMP PHOSPHODIESTERASE CDGJ"/>
    <property type="match status" value="1"/>
</dbReference>
<dbReference type="Pfam" id="PF00563">
    <property type="entry name" value="EAL"/>
    <property type="match status" value="1"/>
</dbReference>
<dbReference type="SUPFAM" id="SSF109604">
    <property type="entry name" value="HD-domain/PDEase-like"/>
    <property type="match status" value="1"/>
</dbReference>
<dbReference type="OrthoDB" id="9804751at2"/>
<dbReference type="Gene3D" id="3.20.20.450">
    <property type="entry name" value="EAL domain"/>
    <property type="match status" value="1"/>
</dbReference>
<keyword evidence="3" id="KW-1185">Reference proteome</keyword>
<proteinExistence type="predicted"/>
<dbReference type="InterPro" id="IPR035919">
    <property type="entry name" value="EAL_sf"/>
</dbReference>
<dbReference type="Proteomes" id="UP000324298">
    <property type="component" value="Unassembled WGS sequence"/>
</dbReference>
<dbReference type="PIRSF" id="PIRSF003180">
    <property type="entry name" value="DiGMPpdiest_YuxH"/>
    <property type="match status" value="1"/>
</dbReference>
<dbReference type="InterPro" id="IPR001633">
    <property type="entry name" value="EAL_dom"/>
</dbReference>
<protein>
    <submittedName>
        <fullName evidence="2">HDOD domain-containing protein</fullName>
    </submittedName>
</protein>
<evidence type="ECO:0000313" key="2">
    <source>
        <dbReference type="EMBL" id="KAA0893458.1"/>
    </source>
</evidence>
<evidence type="ECO:0000259" key="1">
    <source>
        <dbReference type="PROSITE" id="PS51833"/>
    </source>
</evidence>
<sequence>MPDEAYLIGRQPILNGREEIAAFELLFRSPDSVTSARFSSPLRASSQVIVATLSAMGIETLLGRQHGFINVDTELLMSDVIELLPPERIGLELLENVEPHPEIVKRCRALKSRGYRLVLDDHEYSPAFEPLYAGLVDIVKIDLVKTPLTDLPAMVERLRRYPVKLLAEKVETRGVFLRCRSLGMELFQGYFFAHPSLIQKQRVANALTGFLTLMQQLATDAETSEIEATFKENPALVYKLLMLVNSVAAGLHEKIRTIRHALTVIGRQQLKRWVQIALFAGDGRQGADNPIMHLAVARATFMEELARTPSRIDTCAPDEAFMVGILSVLKDVYEIPMDEVVTSLGLSDDIRNALSDRKGEMSVLLSLAKMLEENAFGEAAECFEVLGIPLLSVLDCQRKAFNWHVGAA</sequence>
<feature type="domain" description="HDOD" evidence="1">
    <location>
        <begin position="203"/>
        <end position="392"/>
    </location>
</feature>
<dbReference type="PANTHER" id="PTHR33525">
    <property type="match status" value="1"/>
</dbReference>
<dbReference type="Gene3D" id="1.10.3210.10">
    <property type="entry name" value="Hypothetical protein af1432"/>
    <property type="match status" value="1"/>
</dbReference>
<dbReference type="InterPro" id="IPR014408">
    <property type="entry name" value="dGMP_Pdiesterase_EAL/HD-GYP"/>
</dbReference>
<dbReference type="Pfam" id="PF08668">
    <property type="entry name" value="HDOD"/>
    <property type="match status" value="1"/>
</dbReference>